<feature type="domain" description="C2H2-type" evidence="9">
    <location>
        <begin position="620"/>
        <end position="647"/>
    </location>
</feature>
<feature type="domain" description="C2H2-type" evidence="9">
    <location>
        <begin position="360"/>
        <end position="387"/>
    </location>
</feature>
<feature type="domain" description="C2H2-type" evidence="9">
    <location>
        <begin position="471"/>
        <end position="499"/>
    </location>
</feature>
<organism evidence="10 11">
    <name type="scientific">Elysia marginata</name>
    <dbReference type="NCBI Taxonomy" id="1093978"/>
    <lineage>
        <taxon>Eukaryota</taxon>
        <taxon>Metazoa</taxon>
        <taxon>Spiralia</taxon>
        <taxon>Lophotrochozoa</taxon>
        <taxon>Mollusca</taxon>
        <taxon>Gastropoda</taxon>
        <taxon>Heterobranchia</taxon>
        <taxon>Euthyneura</taxon>
        <taxon>Panpulmonata</taxon>
        <taxon>Sacoglossa</taxon>
        <taxon>Placobranchoidea</taxon>
        <taxon>Plakobranchidae</taxon>
        <taxon>Elysia</taxon>
    </lineage>
</organism>
<feature type="domain" description="C2H2-type" evidence="9">
    <location>
        <begin position="330"/>
        <end position="357"/>
    </location>
</feature>
<dbReference type="PROSITE" id="PS50157">
    <property type="entry name" value="ZINC_FINGER_C2H2_2"/>
    <property type="match status" value="13"/>
</dbReference>
<dbReference type="InterPro" id="IPR013087">
    <property type="entry name" value="Znf_C2H2_type"/>
</dbReference>
<proteinExistence type="predicted"/>
<evidence type="ECO:0000256" key="5">
    <source>
        <dbReference type="ARBA" id="ARBA00022833"/>
    </source>
</evidence>
<feature type="compositionally biased region" description="Basic and acidic residues" evidence="8">
    <location>
        <begin position="166"/>
        <end position="184"/>
    </location>
</feature>
<dbReference type="PANTHER" id="PTHR16515">
    <property type="entry name" value="PR DOMAIN ZINC FINGER PROTEIN"/>
    <property type="match status" value="1"/>
</dbReference>
<keyword evidence="2" id="KW-0479">Metal-binding</keyword>
<evidence type="ECO:0000256" key="7">
    <source>
        <dbReference type="PROSITE-ProRule" id="PRU00042"/>
    </source>
</evidence>
<feature type="domain" description="C2H2-type" evidence="9">
    <location>
        <begin position="591"/>
        <end position="618"/>
    </location>
</feature>
<dbReference type="SUPFAM" id="SSF57667">
    <property type="entry name" value="beta-beta-alpha zinc fingers"/>
    <property type="match status" value="8"/>
</dbReference>
<comment type="caution">
    <text evidence="10">The sequence shown here is derived from an EMBL/GenBank/DDBJ whole genome shotgun (WGS) entry which is preliminary data.</text>
</comment>
<dbReference type="Gene3D" id="3.30.160.60">
    <property type="entry name" value="Classic Zinc Finger"/>
    <property type="match status" value="12"/>
</dbReference>
<dbReference type="PANTHER" id="PTHR16515:SF49">
    <property type="entry name" value="GASTRULA ZINC FINGER PROTEIN XLCGF49.1-LIKE-RELATED"/>
    <property type="match status" value="1"/>
</dbReference>
<dbReference type="SMART" id="SM00355">
    <property type="entry name" value="ZnF_C2H2"/>
    <property type="match status" value="17"/>
</dbReference>
<evidence type="ECO:0000256" key="6">
    <source>
        <dbReference type="ARBA" id="ARBA00023242"/>
    </source>
</evidence>
<evidence type="ECO:0000256" key="1">
    <source>
        <dbReference type="ARBA" id="ARBA00004123"/>
    </source>
</evidence>
<dbReference type="AlphaFoldDB" id="A0AAV4JDP5"/>
<dbReference type="Pfam" id="PF00096">
    <property type="entry name" value="zf-C2H2"/>
    <property type="match status" value="7"/>
</dbReference>
<reference evidence="10 11" key="1">
    <citation type="journal article" date="2021" name="Elife">
        <title>Chloroplast acquisition without the gene transfer in kleptoplastic sea slugs, Plakobranchus ocellatus.</title>
        <authorList>
            <person name="Maeda T."/>
            <person name="Takahashi S."/>
            <person name="Yoshida T."/>
            <person name="Shimamura S."/>
            <person name="Takaki Y."/>
            <person name="Nagai Y."/>
            <person name="Toyoda A."/>
            <person name="Suzuki Y."/>
            <person name="Arimoto A."/>
            <person name="Ishii H."/>
            <person name="Satoh N."/>
            <person name="Nishiyama T."/>
            <person name="Hasebe M."/>
            <person name="Maruyama T."/>
            <person name="Minagawa J."/>
            <person name="Obokata J."/>
            <person name="Shigenobu S."/>
        </authorList>
    </citation>
    <scope>NUCLEOTIDE SEQUENCE [LARGE SCALE GENOMIC DNA]</scope>
</reference>
<dbReference type="FunFam" id="3.30.160.60:FF:000557">
    <property type="entry name" value="zinc finger and SCAN domain-containing protein 29"/>
    <property type="match status" value="1"/>
</dbReference>
<accession>A0AAV4JDP5</accession>
<dbReference type="GO" id="GO:0010468">
    <property type="term" value="P:regulation of gene expression"/>
    <property type="evidence" value="ECO:0007669"/>
    <property type="project" value="TreeGrafter"/>
</dbReference>
<dbReference type="Pfam" id="PF13912">
    <property type="entry name" value="zf-C2H2_6"/>
    <property type="match status" value="1"/>
</dbReference>
<evidence type="ECO:0000256" key="8">
    <source>
        <dbReference type="SAM" id="MobiDB-lite"/>
    </source>
</evidence>
<dbReference type="GO" id="GO:0008270">
    <property type="term" value="F:zinc ion binding"/>
    <property type="evidence" value="ECO:0007669"/>
    <property type="project" value="UniProtKB-KW"/>
</dbReference>
<feature type="domain" description="C2H2-type" evidence="9">
    <location>
        <begin position="677"/>
        <end position="705"/>
    </location>
</feature>
<evidence type="ECO:0000259" key="9">
    <source>
        <dbReference type="PROSITE" id="PS50157"/>
    </source>
</evidence>
<dbReference type="Proteomes" id="UP000762676">
    <property type="component" value="Unassembled WGS sequence"/>
</dbReference>
<dbReference type="PROSITE" id="PS00028">
    <property type="entry name" value="ZINC_FINGER_C2H2_1"/>
    <property type="match status" value="15"/>
</dbReference>
<feature type="domain" description="C2H2-type" evidence="9">
    <location>
        <begin position="649"/>
        <end position="676"/>
    </location>
</feature>
<feature type="compositionally biased region" description="Polar residues" evidence="8">
    <location>
        <begin position="16"/>
        <end position="26"/>
    </location>
</feature>
<dbReference type="InterPro" id="IPR036236">
    <property type="entry name" value="Znf_C2H2_sf"/>
</dbReference>
<feature type="domain" description="C2H2-type" evidence="9">
    <location>
        <begin position="706"/>
        <end position="733"/>
    </location>
</feature>
<feature type="compositionally biased region" description="Basic and acidic residues" evidence="8">
    <location>
        <begin position="201"/>
        <end position="217"/>
    </location>
</feature>
<feature type="domain" description="C2H2-type" evidence="9">
    <location>
        <begin position="241"/>
        <end position="269"/>
    </location>
</feature>
<feature type="domain" description="C2H2-type" evidence="9">
    <location>
        <begin position="299"/>
        <end position="327"/>
    </location>
</feature>
<comment type="subcellular location">
    <subcellularLocation>
        <location evidence="1">Nucleus</location>
    </subcellularLocation>
</comment>
<keyword evidence="5" id="KW-0862">Zinc</keyword>
<evidence type="ECO:0000313" key="11">
    <source>
        <dbReference type="Proteomes" id="UP000762676"/>
    </source>
</evidence>
<gene>
    <name evidence="10" type="ORF">ElyMa_003313500</name>
</gene>
<keyword evidence="6" id="KW-0539">Nucleus</keyword>
<protein>
    <submittedName>
        <fullName evidence="10">Zinc finger protein 26</fullName>
    </submittedName>
</protein>
<sequence length="789" mass="91093">MSNTSENVKEERPLALQSQEKTGVNMQNENTESQAFHILGEEADRLKALVQKMNPHLKTLRRSMDKLDKMIKTSSVKHDSRAKRLTCELQLLKPYLTQSRNDMSEVWSDLKSLLHSMGKDLPNSGVTAVQQKDIDGATPQEEEDDSDDDMEDFSPDFDALDNCSEGDAHLRSPHEENETHSLEQHSRAFERIGHHREIHKQVENERSKFNLLEDHMNKPTKRSSSRQRERCEQKVAPAGPSVCELCGKECKNASILKKHKYHLHTSERPWMCEVCGKSFRSKQSATHCKHSKRKMVALQKCKVCGEDFKNIGSLRVHLRLAHSLPHAQKFPCLLCDESFTQGKELRDHLALHTQENGEPLLCKICGKDFKDPTSLRNHLLRHKNKSHSCNICGKTCMDTMTWRHHKDSHSKQVSCQVCGRILSSACRLKEHMNIHTGDKPIECDVCHKKLPTRSALKNHKARMHNKGNVGNKCVICGEVFKTNFARNSHHLLKHTEEERKQHNVVVKMFMCDFCGKTLRLEYKTSHLNKHKNKNEIRHVCDICGKGFVRLSLLKMHIGEHKDAQGERVLTEEERGTLETSLQFENEYELKHECDVCGKKFRFVNSLAYHKKIHTQVEKPYRCESCGKLFKFEHRLRAHERRHLGEEQVHMCEICGKGFPRYVQLQSHLITHSDFRPYSCPVCELGFKHHKNMLRHIRLVHKGERRFTCDVCGKSFGTRSVLKIHSRIHTGEKPYSCEICGHSFSDPSTLYKHRLLHSKREPEPTVVFEADLADFLVKGEFGETTILVLS</sequence>
<feature type="domain" description="C2H2-type" evidence="9">
    <location>
        <begin position="734"/>
        <end position="761"/>
    </location>
</feature>
<dbReference type="Pfam" id="PF12874">
    <property type="entry name" value="zf-met"/>
    <property type="match status" value="1"/>
</dbReference>
<dbReference type="GO" id="GO:0005634">
    <property type="term" value="C:nucleus"/>
    <property type="evidence" value="ECO:0007669"/>
    <property type="project" value="UniProtKB-SubCell"/>
</dbReference>
<keyword evidence="4 7" id="KW-0863">Zinc-finger</keyword>
<dbReference type="InterPro" id="IPR050331">
    <property type="entry name" value="Zinc_finger"/>
</dbReference>
<keyword evidence="11" id="KW-1185">Reference proteome</keyword>
<feature type="region of interest" description="Disordered" evidence="8">
    <location>
        <begin position="1"/>
        <end position="26"/>
    </location>
</feature>
<feature type="region of interest" description="Disordered" evidence="8">
    <location>
        <begin position="119"/>
        <end position="184"/>
    </location>
</feature>
<keyword evidence="3" id="KW-0677">Repeat</keyword>
<feature type="region of interest" description="Disordered" evidence="8">
    <location>
        <begin position="201"/>
        <end position="233"/>
    </location>
</feature>
<name>A0AAV4JDP5_9GAST</name>
<feature type="domain" description="C2H2-type" evidence="9">
    <location>
        <begin position="413"/>
        <end position="440"/>
    </location>
</feature>
<evidence type="ECO:0000313" key="10">
    <source>
        <dbReference type="EMBL" id="GFS20461.1"/>
    </source>
</evidence>
<feature type="domain" description="C2H2-type" evidence="9">
    <location>
        <begin position="538"/>
        <end position="565"/>
    </location>
</feature>
<evidence type="ECO:0000256" key="2">
    <source>
        <dbReference type="ARBA" id="ARBA00022723"/>
    </source>
</evidence>
<evidence type="ECO:0000256" key="4">
    <source>
        <dbReference type="ARBA" id="ARBA00022771"/>
    </source>
</evidence>
<dbReference type="EMBL" id="BMAT01006822">
    <property type="protein sequence ID" value="GFS20461.1"/>
    <property type="molecule type" value="Genomic_DNA"/>
</dbReference>
<evidence type="ECO:0000256" key="3">
    <source>
        <dbReference type="ARBA" id="ARBA00022737"/>
    </source>
</evidence>
<feature type="compositionally biased region" description="Acidic residues" evidence="8">
    <location>
        <begin position="140"/>
        <end position="159"/>
    </location>
</feature>
<dbReference type="FunFam" id="3.30.160.60:FF:003287">
    <property type="entry name" value="Zgc:113343"/>
    <property type="match status" value="1"/>
</dbReference>